<name>A0A7Z0J9B5_9ACTN</name>
<keyword evidence="5" id="KW-1185">Reference proteome</keyword>
<feature type="compositionally biased region" description="Polar residues" evidence="1">
    <location>
        <begin position="543"/>
        <end position="552"/>
    </location>
</feature>
<evidence type="ECO:0000256" key="2">
    <source>
        <dbReference type="SAM" id="Phobius"/>
    </source>
</evidence>
<dbReference type="SMART" id="SM00460">
    <property type="entry name" value="TGc"/>
    <property type="match status" value="1"/>
</dbReference>
<dbReference type="Pfam" id="PF11992">
    <property type="entry name" value="TgpA_N"/>
    <property type="match status" value="1"/>
</dbReference>
<dbReference type="EMBL" id="JACCFS010000001">
    <property type="protein sequence ID" value="NYJ33319.1"/>
    <property type="molecule type" value="Genomic_DNA"/>
</dbReference>
<accession>A0A7Z0J9B5</accession>
<keyword evidence="4" id="KW-0645">Protease</keyword>
<protein>
    <submittedName>
        <fullName evidence="4">Transglutaminase-like putative cysteine protease</fullName>
    </submittedName>
</protein>
<comment type="caution">
    <text evidence="4">The sequence shown here is derived from an EMBL/GenBank/DDBJ whole genome shotgun (WGS) entry which is preliminary data.</text>
</comment>
<keyword evidence="2" id="KW-1133">Transmembrane helix</keyword>
<dbReference type="InterPro" id="IPR038765">
    <property type="entry name" value="Papain-like_cys_pep_sf"/>
</dbReference>
<dbReference type="InterPro" id="IPR002931">
    <property type="entry name" value="Transglutaminase-like"/>
</dbReference>
<evidence type="ECO:0000313" key="5">
    <source>
        <dbReference type="Proteomes" id="UP000572051"/>
    </source>
</evidence>
<proteinExistence type="predicted"/>
<keyword evidence="4" id="KW-0378">Hydrolase</keyword>
<evidence type="ECO:0000256" key="1">
    <source>
        <dbReference type="SAM" id="MobiDB-lite"/>
    </source>
</evidence>
<sequence>MRTLMPLATLVCLLTAMPLLGSLLLGPWWVPAVVLMIAVTAVSALYRLTRWNLLPVPLLQLLAAAVLITPMFAAGEALAGVVPTVDSVAHLARTLQRGVDTIYTSTPPVAASAGITLIIAVVFVVFMITADFLAVTARCPGMVGGLLLALLAVPLLMGGEALAWGPMAAAAAGFLALLAADMWVRGREWGLYVPDDGSGTHVVGGLRRIAVTAVAVTTAILLALALPAAVPSLRSDVFYDLADGTYIGRNGETITTTNPVVSLRRALDAPADRTVLTYRSTSDDPDYLRTFALNEFDGVNWTMTPVNASGDSEASGELPPPAGWPESAPEETVTTRISMDSDTPRVDFLPLPYWASSVDAPGQWFIDPETHMVFTTDSPTTGLNFTVESVENRPSGDDLAAAGSPRSLGGGQLDLPDGLDPAVEQLTEQVTADADTPYERAVAIQEYFTDGPFVYDLTPPAVPDGVDPLAHFLLTDQVGYCQQFASAMAVMARQAGVPSRVAMGYTAGENIEGDRWEVTAGDAHAWPELYFEDVGWVRFEPTPASQNGQGSATVPDYTFGGRAPGADPAEPRDPGAEEPEPPEPSTPDDEPSESPRESESPEDEASAPMAGGGDDDTSDTDLSWLPAAGAALGGALLLLVPALVRVVVRWTRLSGLPGAGPVTGAHTAWRELRDTWLDLGGTWDLAESPRATAQRLAGHDAGTRAALWRLALAEESARYAPAPADGAGLQDDLRTARSGLMSAASRGARLRAVLLPRSLAPWTAPRPAPAPA</sequence>
<feature type="region of interest" description="Disordered" evidence="1">
    <location>
        <begin position="390"/>
        <end position="409"/>
    </location>
</feature>
<gene>
    <name evidence="4" type="ORF">HNR10_001200</name>
</gene>
<evidence type="ECO:0000313" key="4">
    <source>
        <dbReference type="EMBL" id="NYJ33319.1"/>
    </source>
</evidence>
<evidence type="ECO:0000259" key="3">
    <source>
        <dbReference type="SMART" id="SM00460"/>
    </source>
</evidence>
<feature type="domain" description="Transglutaminase-like" evidence="3">
    <location>
        <begin position="473"/>
        <end position="543"/>
    </location>
</feature>
<feature type="region of interest" description="Disordered" evidence="1">
    <location>
        <begin position="541"/>
        <end position="622"/>
    </location>
</feature>
<feature type="compositionally biased region" description="Acidic residues" evidence="1">
    <location>
        <begin position="576"/>
        <end position="592"/>
    </location>
</feature>
<keyword evidence="2" id="KW-0812">Transmembrane</keyword>
<dbReference type="PANTHER" id="PTHR42736:SF1">
    <property type="entry name" value="PROTEIN-GLUTAMINE GAMMA-GLUTAMYLTRANSFERASE"/>
    <property type="match status" value="1"/>
</dbReference>
<dbReference type="Proteomes" id="UP000572051">
    <property type="component" value="Unassembled WGS sequence"/>
</dbReference>
<dbReference type="GO" id="GO:0006508">
    <property type="term" value="P:proteolysis"/>
    <property type="evidence" value="ECO:0007669"/>
    <property type="project" value="UniProtKB-KW"/>
</dbReference>
<dbReference type="SUPFAM" id="SSF54001">
    <property type="entry name" value="Cysteine proteinases"/>
    <property type="match status" value="1"/>
</dbReference>
<reference evidence="4 5" key="1">
    <citation type="submission" date="2020-07" db="EMBL/GenBank/DDBJ databases">
        <title>Sequencing the genomes of 1000 actinobacteria strains.</title>
        <authorList>
            <person name="Klenk H.-P."/>
        </authorList>
    </citation>
    <scope>NUCLEOTIDE SEQUENCE [LARGE SCALE GENOMIC DNA]</scope>
    <source>
        <strain evidence="4 5">DSM 44442</strain>
    </source>
</reference>
<feature type="transmembrane region" description="Helical" evidence="2">
    <location>
        <begin position="58"/>
        <end position="82"/>
    </location>
</feature>
<dbReference type="Gene3D" id="3.10.620.30">
    <property type="match status" value="1"/>
</dbReference>
<dbReference type="PANTHER" id="PTHR42736">
    <property type="entry name" value="PROTEIN-GLUTAMINE GAMMA-GLUTAMYLTRANSFERASE"/>
    <property type="match status" value="1"/>
</dbReference>
<feature type="transmembrane region" description="Helical" evidence="2">
    <location>
        <begin position="102"/>
        <end position="127"/>
    </location>
</feature>
<feature type="region of interest" description="Disordered" evidence="1">
    <location>
        <begin position="308"/>
        <end position="328"/>
    </location>
</feature>
<dbReference type="Pfam" id="PF01841">
    <property type="entry name" value="Transglut_core"/>
    <property type="match status" value="1"/>
</dbReference>
<dbReference type="InterPro" id="IPR021878">
    <property type="entry name" value="TgpA_N"/>
</dbReference>
<dbReference type="InterPro" id="IPR052901">
    <property type="entry name" value="Bact_TGase-like"/>
</dbReference>
<feature type="transmembrane region" description="Helical" evidence="2">
    <location>
        <begin position="28"/>
        <end position="46"/>
    </location>
</feature>
<feature type="transmembrane region" description="Helical" evidence="2">
    <location>
        <begin position="163"/>
        <end position="184"/>
    </location>
</feature>
<dbReference type="GO" id="GO:0008233">
    <property type="term" value="F:peptidase activity"/>
    <property type="evidence" value="ECO:0007669"/>
    <property type="project" value="UniProtKB-KW"/>
</dbReference>
<keyword evidence="2" id="KW-0472">Membrane</keyword>
<feature type="transmembrane region" description="Helical" evidence="2">
    <location>
        <begin position="205"/>
        <end position="226"/>
    </location>
</feature>
<dbReference type="AlphaFoldDB" id="A0A7Z0J9B5"/>
<feature type="transmembrane region" description="Helical" evidence="2">
    <location>
        <begin position="139"/>
        <end position="157"/>
    </location>
</feature>
<organism evidence="4 5">
    <name type="scientific">Nocardiopsis aegyptia</name>
    <dbReference type="NCBI Taxonomy" id="220378"/>
    <lineage>
        <taxon>Bacteria</taxon>
        <taxon>Bacillati</taxon>
        <taxon>Actinomycetota</taxon>
        <taxon>Actinomycetes</taxon>
        <taxon>Streptosporangiales</taxon>
        <taxon>Nocardiopsidaceae</taxon>
        <taxon>Nocardiopsis</taxon>
    </lineage>
</organism>